<sequence length="155" mass="16798">MTDKNEITVKLKVSGSIKIPDEILEKIADGLGWIEEIVSNLNVSVQDILDDAPVDLKKTAAAYADAARQRQSQHETGPEPAFDFGSLIGLCEKSTDDVQDQGRLNADRIGLAIAGISAFGVGKTPSDTDIAKYRDAVRRYSETLGQIASKTRKLH</sequence>
<name>A0A2T6AT87_9RHOB</name>
<accession>A0A2T6AT87</accession>
<comment type="caution">
    <text evidence="1">The sequence shown here is derived from an EMBL/GenBank/DDBJ whole genome shotgun (WGS) entry which is preliminary data.</text>
</comment>
<protein>
    <submittedName>
        <fullName evidence="1">Uncharacterized protein</fullName>
    </submittedName>
</protein>
<gene>
    <name evidence="1" type="ORF">C8N34_11448</name>
</gene>
<dbReference type="RefSeq" id="WP_108130039.1">
    <property type="nucleotide sequence ID" value="NZ_QBKP01000014.1"/>
</dbReference>
<dbReference type="AlphaFoldDB" id="A0A2T6AT87"/>
<dbReference type="Proteomes" id="UP000244224">
    <property type="component" value="Unassembled WGS sequence"/>
</dbReference>
<dbReference type="EMBL" id="QBKP01000014">
    <property type="protein sequence ID" value="PTX47028.1"/>
    <property type="molecule type" value="Genomic_DNA"/>
</dbReference>
<organism evidence="1 2">
    <name type="scientific">Gemmobacter caeni</name>
    <dbReference type="NCBI Taxonomy" id="589035"/>
    <lineage>
        <taxon>Bacteria</taxon>
        <taxon>Pseudomonadati</taxon>
        <taxon>Pseudomonadota</taxon>
        <taxon>Alphaproteobacteria</taxon>
        <taxon>Rhodobacterales</taxon>
        <taxon>Paracoccaceae</taxon>
        <taxon>Gemmobacter</taxon>
    </lineage>
</organism>
<reference evidence="1 2" key="1">
    <citation type="submission" date="2018-04" db="EMBL/GenBank/DDBJ databases">
        <title>Genomic Encyclopedia of Archaeal and Bacterial Type Strains, Phase II (KMG-II): from individual species to whole genera.</title>
        <authorList>
            <person name="Goeker M."/>
        </authorList>
    </citation>
    <scope>NUCLEOTIDE SEQUENCE [LARGE SCALE GENOMIC DNA]</scope>
    <source>
        <strain evidence="1 2">DSM 21823</strain>
    </source>
</reference>
<keyword evidence="2" id="KW-1185">Reference proteome</keyword>
<evidence type="ECO:0000313" key="2">
    <source>
        <dbReference type="Proteomes" id="UP000244224"/>
    </source>
</evidence>
<proteinExistence type="predicted"/>
<evidence type="ECO:0000313" key="1">
    <source>
        <dbReference type="EMBL" id="PTX47028.1"/>
    </source>
</evidence>